<dbReference type="AlphaFoldDB" id="A0A1F4S2J4"/>
<sequence length="72" mass="7831">MAVTTNQNNPSEAKDICTLRRKGKTETFAQAIFGVKAFNKSTADAPGKFVDILSKKFEASPIETGKQINRAV</sequence>
<comment type="caution">
    <text evidence="1">The sequence shown here is derived from an EMBL/GenBank/DDBJ whole genome shotgun (WGS) entry which is preliminary data.</text>
</comment>
<evidence type="ECO:0000313" key="2">
    <source>
        <dbReference type="Proteomes" id="UP000177905"/>
    </source>
</evidence>
<organism evidence="1 2">
    <name type="scientific">candidate division WOR-1 bacterium RIFOXYB2_FULL_36_35</name>
    <dbReference type="NCBI Taxonomy" id="1802578"/>
    <lineage>
        <taxon>Bacteria</taxon>
        <taxon>Bacillati</taxon>
        <taxon>Saganbacteria</taxon>
    </lineage>
</organism>
<dbReference type="Proteomes" id="UP000177905">
    <property type="component" value="Unassembled WGS sequence"/>
</dbReference>
<accession>A0A1F4S2J4</accession>
<reference evidence="1 2" key="1">
    <citation type="journal article" date="2016" name="Nat. Commun.">
        <title>Thousands of microbial genomes shed light on interconnected biogeochemical processes in an aquifer system.</title>
        <authorList>
            <person name="Anantharaman K."/>
            <person name="Brown C.T."/>
            <person name="Hug L.A."/>
            <person name="Sharon I."/>
            <person name="Castelle C.J."/>
            <person name="Probst A.J."/>
            <person name="Thomas B.C."/>
            <person name="Singh A."/>
            <person name="Wilkins M.J."/>
            <person name="Karaoz U."/>
            <person name="Brodie E.L."/>
            <person name="Williams K.H."/>
            <person name="Hubbard S.S."/>
            <person name="Banfield J.F."/>
        </authorList>
    </citation>
    <scope>NUCLEOTIDE SEQUENCE [LARGE SCALE GENOMIC DNA]</scope>
</reference>
<proteinExistence type="predicted"/>
<dbReference type="EMBL" id="MEUA01000033">
    <property type="protein sequence ID" value="OGC14651.1"/>
    <property type="molecule type" value="Genomic_DNA"/>
</dbReference>
<protein>
    <submittedName>
        <fullName evidence="1">Uncharacterized protein</fullName>
    </submittedName>
</protein>
<gene>
    <name evidence="1" type="ORF">A2290_01215</name>
</gene>
<name>A0A1F4S2J4_UNCSA</name>
<evidence type="ECO:0000313" key="1">
    <source>
        <dbReference type="EMBL" id="OGC14651.1"/>
    </source>
</evidence>